<dbReference type="PROSITE" id="PS00972">
    <property type="entry name" value="USP_1"/>
    <property type="match status" value="1"/>
</dbReference>
<protein>
    <submittedName>
        <fullName evidence="4">Ubiquitin carboxyl-terminal hydrolase 38</fullName>
    </submittedName>
</protein>
<dbReference type="InterPro" id="IPR049407">
    <property type="entry name" value="Usp38-like_N"/>
</dbReference>
<dbReference type="Proteomes" id="UP000440578">
    <property type="component" value="Unassembled WGS sequence"/>
</dbReference>
<dbReference type="OrthoDB" id="2420415at2759"/>
<feature type="compositionally biased region" description="Pro residues" evidence="2">
    <location>
        <begin position="833"/>
        <end position="855"/>
    </location>
</feature>
<keyword evidence="4" id="KW-0378">Hydrolase</keyword>
<dbReference type="InterPro" id="IPR050164">
    <property type="entry name" value="Peptidase_C19"/>
</dbReference>
<feature type="region of interest" description="Disordered" evidence="2">
    <location>
        <begin position="797"/>
        <end position="868"/>
    </location>
</feature>
<dbReference type="PROSITE" id="PS00973">
    <property type="entry name" value="USP_2"/>
    <property type="match status" value="1"/>
</dbReference>
<dbReference type="PANTHER" id="PTHR24006:SF908">
    <property type="entry name" value="DEUBIQUITINATING APOPTOTIC INHIBITOR, ISOFORM A"/>
    <property type="match status" value="1"/>
</dbReference>
<evidence type="ECO:0000313" key="5">
    <source>
        <dbReference type="Proteomes" id="UP000440578"/>
    </source>
</evidence>
<feature type="compositionally biased region" description="Low complexity" evidence="2">
    <location>
        <begin position="602"/>
        <end position="611"/>
    </location>
</feature>
<dbReference type="AlphaFoldDB" id="A0A6A4WIK6"/>
<feature type="domain" description="USP" evidence="3">
    <location>
        <begin position="445"/>
        <end position="1032"/>
    </location>
</feature>
<reference evidence="4 5" key="1">
    <citation type="submission" date="2019-07" db="EMBL/GenBank/DDBJ databases">
        <title>Draft genome assembly of a fouling barnacle, Amphibalanus amphitrite (Darwin, 1854): The first reference genome for Thecostraca.</title>
        <authorList>
            <person name="Kim W."/>
        </authorList>
    </citation>
    <scope>NUCLEOTIDE SEQUENCE [LARGE SCALE GENOMIC DNA]</scope>
    <source>
        <strain evidence="4">SNU_AA5</strain>
        <tissue evidence="4">Soma without cirri and trophi</tissue>
    </source>
</reference>
<dbReference type="InterPro" id="IPR028889">
    <property type="entry name" value="USP"/>
</dbReference>
<dbReference type="InterPro" id="IPR001394">
    <property type="entry name" value="Peptidase_C19_UCH"/>
</dbReference>
<feature type="region of interest" description="Disordered" evidence="2">
    <location>
        <begin position="422"/>
        <end position="441"/>
    </location>
</feature>
<dbReference type="EMBL" id="VIIS01000944">
    <property type="protein sequence ID" value="KAF0303450.1"/>
    <property type="molecule type" value="Genomic_DNA"/>
</dbReference>
<dbReference type="GO" id="GO:0005829">
    <property type="term" value="C:cytosol"/>
    <property type="evidence" value="ECO:0007669"/>
    <property type="project" value="TreeGrafter"/>
</dbReference>
<dbReference type="GO" id="GO:0016579">
    <property type="term" value="P:protein deubiquitination"/>
    <property type="evidence" value="ECO:0007669"/>
    <property type="project" value="InterPro"/>
</dbReference>
<feature type="compositionally biased region" description="Low complexity" evidence="2">
    <location>
        <begin position="800"/>
        <end position="811"/>
    </location>
</feature>
<feature type="compositionally biased region" description="Gly residues" evidence="2">
    <location>
        <begin position="1087"/>
        <end position="1102"/>
    </location>
</feature>
<dbReference type="PROSITE" id="PS50235">
    <property type="entry name" value="USP_3"/>
    <property type="match status" value="1"/>
</dbReference>
<name>A0A6A4WIK6_AMPAM</name>
<dbReference type="InterPro" id="IPR018200">
    <property type="entry name" value="USP_CS"/>
</dbReference>
<dbReference type="Gene3D" id="3.90.70.10">
    <property type="entry name" value="Cysteine proteinases"/>
    <property type="match status" value="2"/>
</dbReference>
<dbReference type="Pfam" id="PF21246">
    <property type="entry name" value="Usp38-like_N"/>
    <property type="match status" value="1"/>
</dbReference>
<feature type="region of interest" description="Disordered" evidence="2">
    <location>
        <begin position="1073"/>
        <end position="1102"/>
    </location>
</feature>
<evidence type="ECO:0000313" key="4">
    <source>
        <dbReference type="EMBL" id="KAF0303450.1"/>
    </source>
</evidence>
<evidence type="ECO:0000259" key="3">
    <source>
        <dbReference type="PROSITE" id="PS50235"/>
    </source>
</evidence>
<comment type="similarity">
    <text evidence="1">Belongs to the peptidase C19 family.</text>
</comment>
<dbReference type="Pfam" id="PF00443">
    <property type="entry name" value="UCH"/>
    <property type="match status" value="1"/>
</dbReference>
<feature type="region of interest" description="Disordered" evidence="2">
    <location>
        <begin position="730"/>
        <end position="774"/>
    </location>
</feature>
<dbReference type="GO" id="GO:0005634">
    <property type="term" value="C:nucleus"/>
    <property type="evidence" value="ECO:0007669"/>
    <property type="project" value="TreeGrafter"/>
</dbReference>
<comment type="caution">
    <text evidence="4">The sequence shown here is derived from an EMBL/GenBank/DDBJ whole genome shotgun (WGS) entry which is preliminary data.</text>
</comment>
<proteinExistence type="inferred from homology"/>
<organism evidence="4 5">
    <name type="scientific">Amphibalanus amphitrite</name>
    <name type="common">Striped barnacle</name>
    <name type="synonym">Balanus amphitrite</name>
    <dbReference type="NCBI Taxonomy" id="1232801"/>
    <lineage>
        <taxon>Eukaryota</taxon>
        <taxon>Metazoa</taxon>
        <taxon>Ecdysozoa</taxon>
        <taxon>Arthropoda</taxon>
        <taxon>Crustacea</taxon>
        <taxon>Multicrustacea</taxon>
        <taxon>Cirripedia</taxon>
        <taxon>Thoracica</taxon>
        <taxon>Thoracicalcarea</taxon>
        <taxon>Balanomorpha</taxon>
        <taxon>Balanoidea</taxon>
        <taxon>Balanidae</taxon>
        <taxon>Amphibalaninae</taxon>
        <taxon>Amphibalanus</taxon>
    </lineage>
</organism>
<evidence type="ECO:0000256" key="2">
    <source>
        <dbReference type="SAM" id="MobiDB-lite"/>
    </source>
</evidence>
<dbReference type="SUPFAM" id="SSF54001">
    <property type="entry name" value="Cysteine proteinases"/>
    <property type="match status" value="1"/>
</dbReference>
<feature type="compositionally biased region" description="Low complexity" evidence="2">
    <location>
        <begin position="754"/>
        <end position="774"/>
    </location>
</feature>
<evidence type="ECO:0000256" key="1">
    <source>
        <dbReference type="ARBA" id="ARBA00009085"/>
    </source>
</evidence>
<gene>
    <name evidence="4" type="primary">Usp38_2</name>
    <name evidence="4" type="ORF">FJT64_024568</name>
</gene>
<feature type="compositionally biased region" description="Pro residues" evidence="2">
    <location>
        <begin position="544"/>
        <end position="560"/>
    </location>
</feature>
<feature type="compositionally biased region" description="Polar residues" evidence="2">
    <location>
        <begin position="630"/>
        <end position="642"/>
    </location>
</feature>
<keyword evidence="5" id="KW-1185">Reference proteome</keyword>
<sequence length="1102" mass="115491">MDTVLLGVHRSDYEAALKTALTRTLVAKSAHLPVPEDECRRILAAGVAIIQSAPTDALAETGALVVREWGRHHAAVLEQAAVPVVLEPLLDGPVPLSAPAGTALLAWLMDRQPSLVATARRRLSRHAAHPGHTADTLAALAGLMIDRPACRPRFEDAVTLSQGLIRSMAPLRMPDQSGQISLFVSQMEQLGLLFQELFSSTQTVVRAMDTLYDVMTGSGGGSVCPALSVVLQAVPVKLVTPACSQLNSLKSGGAETTCAGIGVLCDWLLVWPRATRLAVWVAALVREAAGGGHTADLDRLVLARIDKLFQGLTLPAVRRSVFPVVSLLLLGFQRSPAAFFKVLPRVPDLLDQLRQEAAGRSDGADFCQVADLVQTLMRLHPSCVQRYSAIVRALQGRSPPPPSVMASLLVSSAWTEPSQCSEPTIGEAPLSAPTEPAGVPGQRRRGLINLGNTCYMNAVLQALFHSDQFRSEVLAARLSPSRPHLAALQRVFAFLAFSERPAYSPAEFQRVALPPWFERGRQHDCSEFLRYLLDAMHEEERAPAPPAALVPVPAPVPPAPAAAHAMDDSSVPGAGAADRPRPRRRHRSCDTSPAAGGPPLVPLSDLVSDDVVMAEPDSGGGGGVERTAGSVPSETVDSSCPQRTEPDGQEGPAAGADGGTGDASSEEAAAGLVRRLLTGRAETTYTCLTCGGVSRHVDAVTDVHLALPEVLTRSATVAAAGAGGADVAAAIGPQPRPDGWRDPPPDCGKGGTAGEAAAAGEAGESAATGEGGTAAETETAELAATGEEGMQADFEPMEAQEPPGQGDEPPQSASDRLEGQESDSDQASEPAPVLGPEPAPVFAPEPAPVYGPEPAPVQEETPDSEPEVDLTVSDLLRDYLAPERLCGDNQYHCVRCAGLRDAERQLRLLAPPPHLVVSLVRFVFDRRTGARRKVLAPVGLTERLEVPLAGRPPAQYRLYAVIVHAGHSLDAGHYFSFCRASGAGGCDGGGGLGDDDWWRLDDSSAVPVTAAAALGRPKRSTDAAYTLLYRLAESSPADDCPPPAMAALPGPLRAAVDRDNAVYRQERRGRPVGALPLVHNGRPPPGAGCGGDSGHPGPGFVC</sequence>
<dbReference type="PANTHER" id="PTHR24006">
    <property type="entry name" value="UBIQUITIN CARBOXYL-TERMINAL HYDROLASE"/>
    <property type="match status" value="1"/>
</dbReference>
<dbReference type="GO" id="GO:0004843">
    <property type="term" value="F:cysteine-type deubiquitinase activity"/>
    <property type="evidence" value="ECO:0007669"/>
    <property type="project" value="InterPro"/>
</dbReference>
<accession>A0A6A4WIK6</accession>
<dbReference type="InterPro" id="IPR038765">
    <property type="entry name" value="Papain-like_cys_pep_sf"/>
</dbReference>
<feature type="region of interest" description="Disordered" evidence="2">
    <location>
        <begin position="544"/>
        <end position="667"/>
    </location>
</feature>